<accession>A0A4Z0R253</accession>
<dbReference type="Pfam" id="PF12801">
    <property type="entry name" value="Fer4_5"/>
    <property type="match status" value="2"/>
</dbReference>
<keyword evidence="7" id="KW-1185">Reference proteome</keyword>
<keyword evidence="3 4" id="KW-0472">Membrane</keyword>
<feature type="transmembrane region" description="Helical" evidence="4">
    <location>
        <begin position="98"/>
        <end position="117"/>
    </location>
</feature>
<dbReference type="Proteomes" id="UP000298460">
    <property type="component" value="Unassembled WGS sequence"/>
</dbReference>
<dbReference type="PANTHER" id="PTHR30224:SF4">
    <property type="entry name" value="ELECTRON TRANSPORT PROTEIN YCCM-RELATED"/>
    <property type="match status" value="1"/>
</dbReference>
<evidence type="ECO:0000256" key="4">
    <source>
        <dbReference type="SAM" id="Phobius"/>
    </source>
</evidence>
<sequence>MLWRKRGRVVNIGVRVLELGFLILLGGVSGKCFCGKVCPFGLFQGLLYKIPFPLKANTFKAHKYLRYLKYALLALMVLLLFIFPMEEPARASQVLDKKMVLVLAAFILLCIMIYRPFCKYLCPGEAILTVGNLIPFYRYKVDEQKCSRCGMCAKACKMNLQPYETSNHMDCNHCGACKKACRTKAISSGFSFSG</sequence>
<dbReference type="Gene3D" id="3.30.70.20">
    <property type="match status" value="1"/>
</dbReference>
<organism evidence="6 7">
    <name type="scientific">Desulfosporosinus fructosivorans</name>
    <dbReference type="NCBI Taxonomy" id="2018669"/>
    <lineage>
        <taxon>Bacteria</taxon>
        <taxon>Bacillati</taxon>
        <taxon>Bacillota</taxon>
        <taxon>Clostridia</taxon>
        <taxon>Eubacteriales</taxon>
        <taxon>Desulfitobacteriaceae</taxon>
        <taxon>Desulfosporosinus</taxon>
    </lineage>
</organism>
<evidence type="ECO:0000256" key="1">
    <source>
        <dbReference type="ARBA" id="ARBA00004236"/>
    </source>
</evidence>
<dbReference type="InterPro" id="IPR052378">
    <property type="entry name" value="NosR_regulator"/>
</dbReference>
<dbReference type="SUPFAM" id="SSF54862">
    <property type="entry name" value="4Fe-4S ferredoxins"/>
    <property type="match status" value="1"/>
</dbReference>
<dbReference type="Pfam" id="PF00037">
    <property type="entry name" value="Fer4"/>
    <property type="match status" value="1"/>
</dbReference>
<keyword evidence="4" id="KW-1133">Transmembrane helix</keyword>
<evidence type="ECO:0000313" key="6">
    <source>
        <dbReference type="EMBL" id="TGE37162.1"/>
    </source>
</evidence>
<feature type="transmembrane region" description="Helical" evidence="4">
    <location>
        <begin position="67"/>
        <end position="86"/>
    </location>
</feature>
<reference evidence="6 7" key="1">
    <citation type="submission" date="2019-03" db="EMBL/GenBank/DDBJ databases">
        <title>Draft Genome Sequence of Desulfosporosinus fructosivorans Strain 63.6F, Isolated from Marine Sediment in the Baltic Sea.</title>
        <authorList>
            <person name="Hausmann B."/>
            <person name="Vandieken V."/>
            <person name="Pjevac P."/>
            <person name="Schreck K."/>
            <person name="Herbold C.W."/>
            <person name="Loy A."/>
        </authorList>
    </citation>
    <scope>NUCLEOTIDE SEQUENCE [LARGE SCALE GENOMIC DNA]</scope>
    <source>
        <strain evidence="6 7">63.6F</strain>
    </source>
</reference>
<evidence type="ECO:0000256" key="2">
    <source>
        <dbReference type="ARBA" id="ARBA00022475"/>
    </source>
</evidence>
<gene>
    <name evidence="6" type="ORF">E4K67_14870</name>
</gene>
<dbReference type="PANTHER" id="PTHR30224">
    <property type="entry name" value="ELECTRON TRANSPORT PROTEIN"/>
    <property type="match status" value="1"/>
</dbReference>
<comment type="caution">
    <text evidence="6">The sequence shown here is derived from an EMBL/GenBank/DDBJ whole genome shotgun (WGS) entry which is preliminary data.</text>
</comment>
<comment type="subcellular location">
    <subcellularLocation>
        <location evidence="1">Cell membrane</location>
    </subcellularLocation>
</comment>
<protein>
    <submittedName>
        <fullName evidence="6">4Fe-4S binding protein</fullName>
    </submittedName>
</protein>
<feature type="domain" description="4Fe-4S ferredoxin-type" evidence="5">
    <location>
        <begin position="137"/>
        <end position="166"/>
    </location>
</feature>
<name>A0A4Z0R253_9FIRM</name>
<evidence type="ECO:0000313" key="7">
    <source>
        <dbReference type="Proteomes" id="UP000298460"/>
    </source>
</evidence>
<evidence type="ECO:0000259" key="5">
    <source>
        <dbReference type="PROSITE" id="PS51379"/>
    </source>
</evidence>
<keyword evidence="2" id="KW-1003">Cell membrane</keyword>
<proteinExistence type="predicted"/>
<dbReference type="EMBL" id="SPQQ01000005">
    <property type="protein sequence ID" value="TGE37162.1"/>
    <property type="molecule type" value="Genomic_DNA"/>
</dbReference>
<dbReference type="InterPro" id="IPR017896">
    <property type="entry name" value="4Fe4S_Fe-S-bd"/>
</dbReference>
<keyword evidence="4" id="KW-0812">Transmembrane</keyword>
<dbReference type="AlphaFoldDB" id="A0A4Z0R253"/>
<dbReference type="PROSITE" id="PS51379">
    <property type="entry name" value="4FE4S_FER_2"/>
    <property type="match status" value="1"/>
</dbReference>
<dbReference type="GO" id="GO:0005886">
    <property type="term" value="C:plasma membrane"/>
    <property type="evidence" value="ECO:0007669"/>
    <property type="project" value="UniProtKB-SubCell"/>
</dbReference>
<evidence type="ECO:0000256" key="3">
    <source>
        <dbReference type="ARBA" id="ARBA00023136"/>
    </source>
</evidence>